<dbReference type="PANTHER" id="PTHR10315">
    <property type="entry name" value="E3 UBIQUITIN PROTEIN LIGASE SIAH"/>
    <property type="match status" value="1"/>
</dbReference>
<keyword evidence="9" id="KW-0862">Zinc</keyword>
<dbReference type="Proteomes" id="UP001497457">
    <property type="component" value="Chromosome 17b"/>
</dbReference>
<evidence type="ECO:0000256" key="11">
    <source>
        <dbReference type="SAM" id="MobiDB-lite"/>
    </source>
</evidence>
<dbReference type="InterPro" id="IPR001841">
    <property type="entry name" value="Znf_RING"/>
</dbReference>
<evidence type="ECO:0000259" key="13">
    <source>
        <dbReference type="PROSITE" id="PS51081"/>
    </source>
</evidence>
<organism evidence="14 15">
    <name type="scientific">Urochloa decumbens</name>
    <dbReference type="NCBI Taxonomy" id="240449"/>
    <lineage>
        <taxon>Eukaryota</taxon>
        <taxon>Viridiplantae</taxon>
        <taxon>Streptophyta</taxon>
        <taxon>Embryophyta</taxon>
        <taxon>Tracheophyta</taxon>
        <taxon>Spermatophyta</taxon>
        <taxon>Magnoliopsida</taxon>
        <taxon>Liliopsida</taxon>
        <taxon>Poales</taxon>
        <taxon>Poaceae</taxon>
        <taxon>PACMAD clade</taxon>
        <taxon>Panicoideae</taxon>
        <taxon>Panicodae</taxon>
        <taxon>Paniceae</taxon>
        <taxon>Melinidinae</taxon>
        <taxon>Urochloa</taxon>
    </lineage>
</organism>
<dbReference type="InterPro" id="IPR049548">
    <property type="entry name" value="Sina-like_RING"/>
</dbReference>
<evidence type="ECO:0000313" key="15">
    <source>
        <dbReference type="Proteomes" id="UP001497457"/>
    </source>
</evidence>
<comment type="pathway">
    <text evidence="2">Protein modification; protein ubiquitination.</text>
</comment>
<accession>A0ABC8YVW3</accession>
<evidence type="ECO:0000256" key="6">
    <source>
        <dbReference type="ARBA" id="ARBA00022723"/>
    </source>
</evidence>
<dbReference type="Gene3D" id="3.30.40.10">
    <property type="entry name" value="Zinc/RING finger domain, C3HC4 (zinc finger)"/>
    <property type="match status" value="1"/>
</dbReference>
<feature type="domain" description="RING-type" evidence="12">
    <location>
        <begin position="56"/>
        <end position="92"/>
    </location>
</feature>
<protein>
    <recommendedName>
        <fullName evidence="4">RING-type E3 ubiquitin transferase</fullName>
        <ecNumber evidence="4">2.3.2.27</ecNumber>
    </recommendedName>
</protein>
<comment type="similarity">
    <text evidence="3">Belongs to the SINA (Seven in absentia) family.</text>
</comment>
<keyword evidence="6" id="KW-0479">Metal-binding</keyword>
<evidence type="ECO:0000256" key="1">
    <source>
        <dbReference type="ARBA" id="ARBA00000900"/>
    </source>
</evidence>
<dbReference type="GO" id="GO:0061630">
    <property type="term" value="F:ubiquitin protein ligase activity"/>
    <property type="evidence" value="ECO:0007669"/>
    <property type="project" value="UniProtKB-EC"/>
</dbReference>
<reference evidence="14" key="1">
    <citation type="submission" date="2024-10" db="EMBL/GenBank/DDBJ databases">
        <authorList>
            <person name="Ryan C."/>
        </authorList>
    </citation>
    <scope>NUCLEOTIDE SEQUENCE [LARGE SCALE GENOMIC DNA]</scope>
</reference>
<dbReference type="SUPFAM" id="SSF49599">
    <property type="entry name" value="TRAF domain-like"/>
    <property type="match status" value="1"/>
</dbReference>
<evidence type="ECO:0000256" key="3">
    <source>
        <dbReference type="ARBA" id="ARBA00009119"/>
    </source>
</evidence>
<sequence length="297" mass="31495">MMEKRGAARAMENAAPKRPRTVRRAAAVAEKEQQHQDGAEVPRTLTVTLDLDALKCPLCFAPFEASIFQCKNGHAACEACCARFRRACPSCREPIGDVRCRPLEDAVAAMLVPCAFASHGCAARLRFAERAVHEALFCQRAPSACPLPGCAYAGLDLHDHILGAHAGAGDAAVISFAGSAPAVALRRSAPFRVLLHETDRRVFLLLNGGDVPSGRSLSVVCVGPRPGGNKSLEYELQVGGGEHGGALALSASGPVPCTRLWAGHHPTEAFLFVPDAYWSSGCVSVTVHVRKLTVDRA</sequence>
<evidence type="ECO:0000256" key="4">
    <source>
        <dbReference type="ARBA" id="ARBA00012483"/>
    </source>
</evidence>
<dbReference type="PROSITE" id="PS50089">
    <property type="entry name" value="ZF_RING_2"/>
    <property type="match status" value="1"/>
</dbReference>
<evidence type="ECO:0000256" key="7">
    <source>
        <dbReference type="ARBA" id="ARBA00022771"/>
    </source>
</evidence>
<dbReference type="PANTHER" id="PTHR10315:SF71">
    <property type="entry name" value="RING-TYPE E3 UBIQUITIN TRANSFERASE"/>
    <property type="match status" value="1"/>
</dbReference>
<evidence type="ECO:0000256" key="8">
    <source>
        <dbReference type="ARBA" id="ARBA00022786"/>
    </source>
</evidence>
<feature type="compositionally biased region" description="Basic and acidic residues" evidence="11">
    <location>
        <begin position="29"/>
        <end position="39"/>
    </location>
</feature>
<name>A0ABC8YVW3_9POAL</name>
<feature type="region of interest" description="Disordered" evidence="11">
    <location>
        <begin position="1"/>
        <end position="39"/>
    </location>
</feature>
<dbReference type="AlphaFoldDB" id="A0ABC8YVW3"/>
<dbReference type="Pfam" id="PF21362">
    <property type="entry name" value="Sina_RING"/>
    <property type="match status" value="1"/>
</dbReference>
<dbReference type="PROSITE" id="PS51081">
    <property type="entry name" value="ZF_SIAH"/>
    <property type="match status" value="1"/>
</dbReference>
<dbReference type="EC" id="2.3.2.27" evidence="4"/>
<evidence type="ECO:0000256" key="9">
    <source>
        <dbReference type="ARBA" id="ARBA00022833"/>
    </source>
</evidence>
<keyword evidence="8" id="KW-0833">Ubl conjugation pathway</keyword>
<dbReference type="GO" id="GO:0008270">
    <property type="term" value="F:zinc ion binding"/>
    <property type="evidence" value="ECO:0007669"/>
    <property type="project" value="UniProtKB-KW"/>
</dbReference>
<gene>
    <name evidence="14" type="ORF">URODEC1_LOCUS38793</name>
</gene>
<evidence type="ECO:0000259" key="12">
    <source>
        <dbReference type="PROSITE" id="PS50089"/>
    </source>
</evidence>
<dbReference type="InterPro" id="IPR052088">
    <property type="entry name" value="E3_ubiquitin-ligase_SINA"/>
</dbReference>
<keyword evidence="7 10" id="KW-0863">Zinc-finger</keyword>
<dbReference type="EMBL" id="OZ075127">
    <property type="protein sequence ID" value="CAL4951180.1"/>
    <property type="molecule type" value="Genomic_DNA"/>
</dbReference>
<proteinExistence type="inferred from homology"/>
<evidence type="ECO:0000256" key="5">
    <source>
        <dbReference type="ARBA" id="ARBA00022679"/>
    </source>
</evidence>
<feature type="domain" description="SIAH-type" evidence="13">
    <location>
        <begin position="109"/>
        <end position="166"/>
    </location>
</feature>
<dbReference type="InterPro" id="IPR013010">
    <property type="entry name" value="Znf_SIAH"/>
</dbReference>
<dbReference type="InterPro" id="IPR013083">
    <property type="entry name" value="Znf_RING/FYVE/PHD"/>
</dbReference>
<evidence type="ECO:0000256" key="10">
    <source>
        <dbReference type="PROSITE-ProRule" id="PRU00455"/>
    </source>
</evidence>
<evidence type="ECO:0000313" key="14">
    <source>
        <dbReference type="EMBL" id="CAL4951180.1"/>
    </source>
</evidence>
<keyword evidence="15" id="KW-1185">Reference proteome</keyword>
<keyword evidence="5" id="KW-0808">Transferase</keyword>
<comment type="catalytic activity">
    <reaction evidence="1">
        <text>S-ubiquitinyl-[E2 ubiquitin-conjugating enzyme]-L-cysteine + [acceptor protein]-L-lysine = [E2 ubiquitin-conjugating enzyme]-L-cysteine + N(6)-ubiquitinyl-[acceptor protein]-L-lysine.</text>
        <dbReference type="EC" id="2.3.2.27"/>
    </reaction>
</comment>
<evidence type="ECO:0000256" key="2">
    <source>
        <dbReference type="ARBA" id="ARBA00004906"/>
    </source>
</evidence>